<feature type="non-terminal residue" evidence="2">
    <location>
        <position position="202"/>
    </location>
</feature>
<proteinExistence type="predicted"/>
<reference evidence="2" key="1">
    <citation type="submission" date="2021-02" db="EMBL/GenBank/DDBJ databases">
        <authorList>
            <person name="Dougan E. K."/>
            <person name="Rhodes N."/>
            <person name="Thang M."/>
            <person name="Chan C."/>
        </authorList>
    </citation>
    <scope>NUCLEOTIDE SEQUENCE</scope>
</reference>
<dbReference type="AlphaFoldDB" id="A0A813C8F4"/>
<sequence>MASAIGAEGLEASTEPPTLRRSSKGSSGPSSPLGSPSTSKRKARTAEGQESNGKEKYGQDYLRRGVQRMTNHQSSDVTLRSERDELIDLITAAGGGSLMRGWRQALDPQGELEVDYDDFCRVTGQWRWVGDINALFGGDGDLDHLSLMEIANKEGKLMNNFMRWIREEFGSPADFFLALDANKKGKVARHTFVSFCVNRDFK</sequence>
<name>A0A813C8F4_9DINO</name>
<comment type="caution">
    <text evidence="2">The sequence shown here is derived from an EMBL/GenBank/DDBJ whole genome shotgun (WGS) entry which is preliminary data.</text>
</comment>
<protein>
    <recommendedName>
        <fullName evidence="4">EF-hand domain-containing protein</fullName>
    </recommendedName>
</protein>
<accession>A0A813C8F4</accession>
<evidence type="ECO:0000313" key="3">
    <source>
        <dbReference type="Proteomes" id="UP000601435"/>
    </source>
</evidence>
<evidence type="ECO:0000256" key="1">
    <source>
        <dbReference type="SAM" id="MobiDB-lite"/>
    </source>
</evidence>
<dbReference type="Proteomes" id="UP000601435">
    <property type="component" value="Unassembled WGS sequence"/>
</dbReference>
<dbReference type="OrthoDB" id="424194at2759"/>
<evidence type="ECO:0008006" key="4">
    <source>
        <dbReference type="Google" id="ProtNLM"/>
    </source>
</evidence>
<organism evidence="2 3">
    <name type="scientific">Symbiodinium necroappetens</name>
    <dbReference type="NCBI Taxonomy" id="1628268"/>
    <lineage>
        <taxon>Eukaryota</taxon>
        <taxon>Sar</taxon>
        <taxon>Alveolata</taxon>
        <taxon>Dinophyceae</taxon>
        <taxon>Suessiales</taxon>
        <taxon>Symbiodiniaceae</taxon>
        <taxon>Symbiodinium</taxon>
    </lineage>
</organism>
<evidence type="ECO:0000313" key="2">
    <source>
        <dbReference type="EMBL" id="CAE7940861.1"/>
    </source>
</evidence>
<feature type="region of interest" description="Disordered" evidence="1">
    <location>
        <begin position="1"/>
        <end position="78"/>
    </location>
</feature>
<keyword evidence="3" id="KW-1185">Reference proteome</keyword>
<gene>
    <name evidence="2" type="ORF">SNEC2469_LOCUS34059</name>
</gene>
<feature type="compositionally biased region" description="Polar residues" evidence="1">
    <location>
        <begin position="68"/>
        <end position="78"/>
    </location>
</feature>
<dbReference type="EMBL" id="CAJNJA010092474">
    <property type="protein sequence ID" value="CAE7940861.1"/>
    <property type="molecule type" value="Genomic_DNA"/>
</dbReference>
<feature type="compositionally biased region" description="Low complexity" evidence="1">
    <location>
        <begin position="24"/>
        <end position="38"/>
    </location>
</feature>
<feature type="compositionally biased region" description="Basic and acidic residues" evidence="1">
    <location>
        <begin position="44"/>
        <end position="63"/>
    </location>
</feature>